<sequence length="299" mass="32861">MKTILIRTGSAPVQSSLIHKVVHKDLDSVTGTLFSGKDHLEFKDMMKKKDRYMSRSSSSCKSIRRTRSETDVIRSVSCRAFRSRSRSFPARILEEEEKEEGDISNEGQGKAAALLMEKDAVNVLDTYNGLSGICLGANVVEEEEEKEDIAFLGGGTGKGRNVGGGNGGDGFHWGGLSGGNADQSKIGAYYQELLKADPGNALLLRNYGKFLHEVEGDAEKAEEYYARAILASPGDGEVLSLYGTLIWETYKDGERAQTYFDQAAQASPDDCYVMGSYANFLWDAEDDEEEEEGETREVI</sequence>
<dbReference type="Proteomes" id="UP000631114">
    <property type="component" value="Unassembled WGS sequence"/>
</dbReference>
<accession>A0A835IUI8</accession>
<dbReference type="EMBL" id="JADFTS010000001">
    <property type="protein sequence ID" value="KAF9623871.1"/>
    <property type="molecule type" value="Genomic_DNA"/>
</dbReference>
<evidence type="ECO:0000259" key="1">
    <source>
        <dbReference type="Pfam" id="PF25474"/>
    </source>
</evidence>
<dbReference type="PANTHER" id="PTHR26312">
    <property type="entry name" value="TETRATRICOPEPTIDE REPEAT PROTEIN 5"/>
    <property type="match status" value="1"/>
</dbReference>
<dbReference type="SUPFAM" id="SSF48452">
    <property type="entry name" value="TPR-like"/>
    <property type="match status" value="1"/>
</dbReference>
<evidence type="ECO:0000313" key="3">
    <source>
        <dbReference type="Proteomes" id="UP000631114"/>
    </source>
</evidence>
<dbReference type="PANTHER" id="PTHR26312:SF123">
    <property type="entry name" value="TETRATRICOPEPTIDE REPEAT (TPR)-LIKE SUPERFAMILY PROTEIN"/>
    <property type="match status" value="1"/>
</dbReference>
<keyword evidence="3" id="KW-1185">Reference proteome</keyword>
<dbReference type="Pfam" id="PF25474">
    <property type="entry name" value="TPR_TmcB"/>
    <property type="match status" value="1"/>
</dbReference>
<protein>
    <recommendedName>
        <fullName evidence="1">TmcB/TmcC TPR repeats domain-containing protein</fullName>
    </recommendedName>
</protein>
<reference evidence="2 3" key="1">
    <citation type="submission" date="2020-10" db="EMBL/GenBank/DDBJ databases">
        <title>The Coptis chinensis genome and diversification of protoberbering-type alkaloids.</title>
        <authorList>
            <person name="Wang B."/>
            <person name="Shu S."/>
            <person name="Song C."/>
            <person name="Liu Y."/>
        </authorList>
    </citation>
    <scope>NUCLEOTIDE SEQUENCE [LARGE SCALE GENOMIC DNA]</scope>
    <source>
        <strain evidence="2">HL-2020</strain>
        <tissue evidence="2">Leaf</tissue>
    </source>
</reference>
<dbReference type="Gene3D" id="1.25.40.10">
    <property type="entry name" value="Tetratricopeptide repeat domain"/>
    <property type="match status" value="1"/>
</dbReference>
<name>A0A835IUI8_9MAGN</name>
<dbReference type="AlphaFoldDB" id="A0A835IUI8"/>
<evidence type="ECO:0000313" key="2">
    <source>
        <dbReference type="EMBL" id="KAF9623871.1"/>
    </source>
</evidence>
<dbReference type="InterPro" id="IPR057352">
    <property type="entry name" value="TPR_TmcB/C"/>
</dbReference>
<dbReference type="InterPro" id="IPR011990">
    <property type="entry name" value="TPR-like_helical_dom_sf"/>
</dbReference>
<proteinExistence type="predicted"/>
<comment type="caution">
    <text evidence="2">The sequence shown here is derived from an EMBL/GenBank/DDBJ whole genome shotgun (WGS) entry which is preliminary data.</text>
</comment>
<dbReference type="OrthoDB" id="439046at2759"/>
<feature type="domain" description="TmcB/TmcC TPR repeats" evidence="1">
    <location>
        <begin position="184"/>
        <end position="229"/>
    </location>
</feature>
<gene>
    <name evidence="2" type="ORF">IFM89_005639</name>
</gene>
<organism evidence="2 3">
    <name type="scientific">Coptis chinensis</name>
    <dbReference type="NCBI Taxonomy" id="261450"/>
    <lineage>
        <taxon>Eukaryota</taxon>
        <taxon>Viridiplantae</taxon>
        <taxon>Streptophyta</taxon>
        <taxon>Embryophyta</taxon>
        <taxon>Tracheophyta</taxon>
        <taxon>Spermatophyta</taxon>
        <taxon>Magnoliopsida</taxon>
        <taxon>Ranunculales</taxon>
        <taxon>Ranunculaceae</taxon>
        <taxon>Coptidoideae</taxon>
        <taxon>Coptis</taxon>
    </lineage>
</organism>
<feature type="non-terminal residue" evidence="2">
    <location>
        <position position="299"/>
    </location>
</feature>